<dbReference type="Proteomes" id="UP000032046">
    <property type="component" value="Unassembled WGS sequence"/>
</dbReference>
<proteinExistence type="predicted"/>
<reference evidence="1 2" key="1">
    <citation type="submission" date="2015-01" db="EMBL/GenBank/DDBJ databases">
        <title>Comparative genomics of non-oral Prevotella species.</title>
        <authorList>
            <person name="Accetto T."/>
            <person name="Nograsek B."/>
            <person name="Avgustin G."/>
        </authorList>
    </citation>
    <scope>NUCLEOTIDE SEQUENCE [LARGE SCALE GENOMIC DNA]</scope>
    <source>
        <strain evidence="1 2">P5-119</strain>
    </source>
</reference>
<dbReference type="EMBL" id="JXQK01000080">
    <property type="protein sequence ID" value="KIP60499.1"/>
    <property type="molecule type" value="Genomic_DNA"/>
</dbReference>
<evidence type="ECO:0000313" key="2">
    <source>
        <dbReference type="Proteomes" id="UP000032046"/>
    </source>
</evidence>
<accession>A0A0D0ITN2</accession>
<gene>
    <name evidence="1" type="ORF">ST44_10865</name>
</gene>
<organism evidence="1 2">
    <name type="scientific">Prevotella pectinovora</name>
    <dbReference type="NCBI Taxonomy" id="1602169"/>
    <lineage>
        <taxon>Bacteria</taxon>
        <taxon>Pseudomonadati</taxon>
        <taxon>Bacteroidota</taxon>
        <taxon>Bacteroidia</taxon>
        <taxon>Bacteroidales</taxon>
        <taxon>Prevotellaceae</taxon>
        <taxon>Prevotella</taxon>
    </lineage>
</organism>
<name>A0A0D0ITN2_9BACT</name>
<evidence type="ECO:0008006" key="3">
    <source>
        <dbReference type="Google" id="ProtNLM"/>
    </source>
</evidence>
<comment type="caution">
    <text evidence="1">The sequence shown here is derived from an EMBL/GenBank/DDBJ whole genome shotgun (WGS) entry which is preliminary data.</text>
</comment>
<dbReference type="AlphaFoldDB" id="A0A0D0ITN2"/>
<evidence type="ECO:0000313" key="1">
    <source>
        <dbReference type="EMBL" id="KIP60499.1"/>
    </source>
</evidence>
<protein>
    <recommendedName>
        <fullName evidence="3">Transposase</fullName>
    </recommendedName>
</protein>
<keyword evidence="2" id="KW-1185">Reference proteome</keyword>
<sequence>MQGLCCSFAGGKTSESQIVLGLLVSRDGYPLSYCIFNGSQYEGYTMLPIIDDFIQRFSLDDFVVVAKVEIMPPKNRKIQKG</sequence>